<dbReference type="EMBL" id="FNBA01000027">
    <property type="protein sequence ID" value="SDF27787.1"/>
    <property type="molecule type" value="Genomic_DNA"/>
</dbReference>
<evidence type="ECO:0000313" key="1">
    <source>
        <dbReference type="EMBL" id="SDF27787.1"/>
    </source>
</evidence>
<protein>
    <submittedName>
        <fullName evidence="1">Uncharacterized protein</fullName>
    </submittedName>
</protein>
<organism evidence="1 2">
    <name type="scientific">Ulvibacter litoralis</name>
    <dbReference type="NCBI Taxonomy" id="227084"/>
    <lineage>
        <taxon>Bacteria</taxon>
        <taxon>Pseudomonadati</taxon>
        <taxon>Bacteroidota</taxon>
        <taxon>Flavobacteriia</taxon>
        <taxon>Flavobacteriales</taxon>
        <taxon>Flavobacteriaceae</taxon>
        <taxon>Ulvibacter</taxon>
    </lineage>
</organism>
<name>A0A1G7JS48_9FLAO</name>
<proteinExistence type="predicted"/>
<dbReference type="AlphaFoldDB" id="A0A1G7JS48"/>
<evidence type="ECO:0000313" key="2">
    <source>
        <dbReference type="Proteomes" id="UP000199321"/>
    </source>
</evidence>
<dbReference type="OrthoDB" id="1450273at2"/>
<sequence length="111" mass="13548">MEEEPLIFEKKGFPSIKVFNEHFEIKAIDYWEFRTFNYSDIKEITHYNPNDKWWNKLYIMTSLTAQIFSKEDPWILKIIRINGGDWTYKTSYKSNSEFKKIINLIRLKLNN</sequence>
<accession>A0A1G7JS48</accession>
<reference evidence="1 2" key="1">
    <citation type="submission" date="2016-10" db="EMBL/GenBank/DDBJ databases">
        <authorList>
            <person name="de Groot N.N."/>
        </authorList>
    </citation>
    <scope>NUCLEOTIDE SEQUENCE [LARGE SCALE GENOMIC DNA]</scope>
    <source>
        <strain evidence="1 2">DSM 16195</strain>
    </source>
</reference>
<dbReference type="Proteomes" id="UP000199321">
    <property type="component" value="Unassembled WGS sequence"/>
</dbReference>
<keyword evidence="2" id="KW-1185">Reference proteome</keyword>
<dbReference type="RefSeq" id="WP_093145534.1">
    <property type="nucleotide sequence ID" value="NZ_FNBA01000027.1"/>
</dbReference>
<gene>
    <name evidence="1" type="ORF">SAMN05421855_1271</name>
</gene>